<comment type="caution">
    <text evidence="2">The sequence shown here is derived from an EMBL/GenBank/DDBJ whole genome shotgun (WGS) entry which is preliminary data.</text>
</comment>
<dbReference type="Pfam" id="PF11553">
    <property type="entry name" value="DUF3231"/>
    <property type="match status" value="2"/>
</dbReference>
<organism evidence="2 3">
    <name type="scientific">Litchfieldia luteola</name>
    <dbReference type="NCBI Taxonomy" id="682179"/>
    <lineage>
        <taxon>Bacteria</taxon>
        <taxon>Bacillati</taxon>
        <taxon>Bacillota</taxon>
        <taxon>Bacilli</taxon>
        <taxon>Bacillales</taxon>
        <taxon>Bacillaceae</taxon>
        <taxon>Litchfieldia</taxon>
    </lineage>
</organism>
<keyword evidence="1" id="KW-1133">Transmembrane helix</keyword>
<dbReference type="EMBL" id="JADCLJ010000022">
    <property type="protein sequence ID" value="MBE4909639.1"/>
    <property type="molecule type" value="Genomic_DNA"/>
</dbReference>
<dbReference type="Gene3D" id="1.20.1260.10">
    <property type="match status" value="2"/>
</dbReference>
<evidence type="ECO:0000313" key="2">
    <source>
        <dbReference type="EMBL" id="MBE4909639.1"/>
    </source>
</evidence>
<feature type="transmembrane region" description="Helical" evidence="1">
    <location>
        <begin position="243"/>
        <end position="265"/>
    </location>
</feature>
<sequence>MNDSMAYHFLSHAIKNCQDQDIKNVLEKAVSMSEKHLKKLKGFFNAEKYPVPHGFTKADVNLNAPPLFSDSSMLIYMQTMTLHGLTGYALSVGTSVREDIRNFYIEVNQGTMDLYSMTIDIMLKKGVYVRPPSLNPPEEVDFVKKQSFLNGWFGDKRPINAIELSGIFYNMQKNHVKILLEIGFSQVATSAELRDYFLRGMKVCEKQNEVLGSILASEHLPEPGSLASEVTNSTTPPFSDKLMLFHVVSLISVALGYYGAAVSVCQRRDLSAHFLRLMAEIGQYAEDGANLLIKNGWLEQPPTVTDRESLATRK</sequence>
<evidence type="ECO:0000313" key="3">
    <source>
        <dbReference type="Proteomes" id="UP001516662"/>
    </source>
</evidence>
<dbReference type="Proteomes" id="UP001516662">
    <property type="component" value="Unassembled WGS sequence"/>
</dbReference>
<dbReference type="InterPro" id="IPR021617">
    <property type="entry name" value="DUF3231"/>
</dbReference>
<protein>
    <submittedName>
        <fullName evidence="2">DUF3231 family protein</fullName>
    </submittedName>
</protein>
<keyword evidence="3" id="KW-1185">Reference proteome</keyword>
<evidence type="ECO:0000256" key="1">
    <source>
        <dbReference type="SAM" id="Phobius"/>
    </source>
</evidence>
<gene>
    <name evidence="2" type="ORF">IMZ08_16420</name>
</gene>
<keyword evidence="1" id="KW-0472">Membrane</keyword>
<proteinExistence type="predicted"/>
<name>A0ABR9QMF9_9BACI</name>
<accession>A0ABR9QMF9</accession>
<reference evidence="2 3" key="1">
    <citation type="submission" date="2020-10" db="EMBL/GenBank/DDBJ databases">
        <title>Bacillus sp. HD4P25, an endophyte from a halophyte.</title>
        <authorList>
            <person name="Sun J.-Q."/>
        </authorList>
    </citation>
    <scope>NUCLEOTIDE SEQUENCE [LARGE SCALE GENOMIC DNA]</scope>
    <source>
        <strain evidence="2 3">YIM 93174</strain>
    </source>
</reference>
<dbReference type="InterPro" id="IPR012347">
    <property type="entry name" value="Ferritin-like"/>
</dbReference>
<keyword evidence="1" id="KW-0812">Transmembrane</keyword>